<feature type="transmembrane region" description="Helical" evidence="1">
    <location>
        <begin position="178"/>
        <end position="198"/>
    </location>
</feature>
<evidence type="ECO:0000313" key="2">
    <source>
        <dbReference type="EMBL" id="QSS65858.1"/>
    </source>
</evidence>
<dbReference type="AlphaFoldDB" id="A0A8A1MGW9"/>
<keyword evidence="1" id="KW-0812">Transmembrane</keyword>
<organism evidence="2 3">
    <name type="scientific">Ajellomyces capsulatus</name>
    <name type="common">Darling's disease fungus</name>
    <name type="synonym">Histoplasma capsulatum</name>
    <dbReference type="NCBI Taxonomy" id="5037"/>
    <lineage>
        <taxon>Eukaryota</taxon>
        <taxon>Fungi</taxon>
        <taxon>Dikarya</taxon>
        <taxon>Ascomycota</taxon>
        <taxon>Pezizomycotina</taxon>
        <taxon>Eurotiomycetes</taxon>
        <taxon>Eurotiomycetidae</taxon>
        <taxon>Onygenales</taxon>
        <taxon>Ajellomycetaceae</taxon>
        <taxon>Histoplasma</taxon>
    </lineage>
</organism>
<evidence type="ECO:0000313" key="3">
    <source>
        <dbReference type="Proteomes" id="UP000663671"/>
    </source>
</evidence>
<name>A0A8A1MGW9_AJECA</name>
<proteinExistence type="predicted"/>
<protein>
    <submittedName>
        <fullName evidence="2">Uncharacterized protein</fullName>
    </submittedName>
</protein>
<gene>
    <name evidence="2" type="ORF">I7I51_06709</name>
</gene>
<keyword evidence="1" id="KW-1133">Transmembrane helix</keyword>
<dbReference type="Proteomes" id="UP000663671">
    <property type="component" value="Chromosome 3"/>
</dbReference>
<dbReference type="EMBL" id="CP069115">
    <property type="protein sequence ID" value="QSS65858.1"/>
    <property type="molecule type" value="Genomic_DNA"/>
</dbReference>
<keyword evidence="1" id="KW-0472">Membrane</keyword>
<dbReference type="OrthoDB" id="4187095at2759"/>
<dbReference type="VEuPathDB" id="FungiDB:I7I51_06709"/>
<accession>A0A8A1MGW9</accession>
<feature type="transmembrane region" description="Helical" evidence="1">
    <location>
        <begin position="45"/>
        <end position="66"/>
    </location>
</feature>
<reference evidence="2" key="1">
    <citation type="submission" date="2021-01" db="EMBL/GenBank/DDBJ databases">
        <title>Chromosome-level genome assembly of a human fungal pathogen reveals clustering of transcriptionally co-regulated genes.</title>
        <authorList>
            <person name="Voorhies M."/>
            <person name="Cohen S."/>
            <person name="Shea T.P."/>
            <person name="Petrus S."/>
            <person name="Munoz J.F."/>
            <person name="Poplawski S."/>
            <person name="Goldman W.E."/>
            <person name="Michael T."/>
            <person name="Cuomo C.A."/>
            <person name="Sil A."/>
            <person name="Beyhan S."/>
        </authorList>
    </citation>
    <scope>NUCLEOTIDE SEQUENCE</scope>
    <source>
        <strain evidence="2">WU24</strain>
    </source>
</reference>
<feature type="transmembrane region" description="Helical" evidence="1">
    <location>
        <begin position="88"/>
        <end position="111"/>
    </location>
</feature>
<feature type="transmembrane region" description="Helical" evidence="1">
    <location>
        <begin position="12"/>
        <end position="33"/>
    </location>
</feature>
<sequence length="334" mass="38334">MLAKVGSATMWLILWPVVFWVTAFVFASSLFYIRHMFEMPRTEALLSVLFALLNAMVIVLLGYQWVSNELDFDKLNRQYPHVINTQCIVSHAILFSFVGIAIIGCASYLFAKRASSNHNRHVDNSRTQLLLCAFAIGTAWMATCPSSQARERQAEFKALLDMGKYEELHTSLRRLADLHICLAVLAWLMTYWGLYAFARGVYTMKSHVLDCFFRPSRFRRRMSVPGYLSHAHHRDEYRDLEAEFFDNRALVELKSFDQHPTVRPWVDTASYASRRELGSPDERADVTLPPLAFLREKGLSPSIVSVDTFDLEVPQTTPVFETGRLSNYLNRDST</sequence>
<evidence type="ECO:0000256" key="1">
    <source>
        <dbReference type="SAM" id="Phobius"/>
    </source>
</evidence>